<evidence type="ECO:0000313" key="2">
    <source>
        <dbReference type="EMBL" id="TDQ61030.1"/>
    </source>
</evidence>
<dbReference type="AlphaFoldDB" id="A0A4R6VHT1"/>
<feature type="region of interest" description="Disordered" evidence="1">
    <location>
        <begin position="1"/>
        <end position="20"/>
    </location>
</feature>
<accession>A0A4R6VHT1</accession>
<proteinExistence type="predicted"/>
<comment type="caution">
    <text evidence="2">The sequence shown here is derived from an EMBL/GenBank/DDBJ whole genome shotgun (WGS) entry which is preliminary data.</text>
</comment>
<name>A0A4R6VHT1_9PSEU</name>
<protein>
    <submittedName>
        <fullName evidence="2">Uncharacterized protein</fullName>
    </submittedName>
</protein>
<sequence length="191" mass="19726">MHRHVSPADLDLGPSGATDAVALDFDGDGRVDDALWDADGDGVADRSVLDLDDDGRPDHAYTDPSGRGLWDTRADLPGPEPLGATLTWADVRGRSSDAVAALDTDGDGVLDGVAVDADHESGSEVVCDLDGDGRAEQLLVDADGDGRHELAYLSSEPGSPSARWDVLLLDTDGDGSVDALVNEGAAGWVPP</sequence>
<evidence type="ECO:0000256" key="1">
    <source>
        <dbReference type="SAM" id="MobiDB-lite"/>
    </source>
</evidence>
<gene>
    <name evidence="2" type="ORF">EV188_103536</name>
</gene>
<keyword evidence="3" id="KW-1185">Reference proteome</keyword>
<reference evidence="2 3" key="1">
    <citation type="submission" date="2019-03" db="EMBL/GenBank/DDBJ databases">
        <title>Genomic Encyclopedia of Type Strains, Phase IV (KMG-IV): sequencing the most valuable type-strain genomes for metagenomic binning, comparative biology and taxonomic classification.</title>
        <authorList>
            <person name="Goeker M."/>
        </authorList>
    </citation>
    <scope>NUCLEOTIDE SEQUENCE [LARGE SCALE GENOMIC DNA]</scope>
    <source>
        <strain evidence="2 3">DSM 45775</strain>
    </source>
</reference>
<dbReference type="Proteomes" id="UP000295705">
    <property type="component" value="Unassembled WGS sequence"/>
</dbReference>
<evidence type="ECO:0000313" key="3">
    <source>
        <dbReference type="Proteomes" id="UP000295705"/>
    </source>
</evidence>
<dbReference type="EMBL" id="SNYO01000003">
    <property type="protein sequence ID" value="TDQ61030.1"/>
    <property type="molecule type" value="Genomic_DNA"/>
</dbReference>
<feature type="compositionally biased region" description="Basic and acidic residues" evidence="1">
    <location>
        <begin position="47"/>
        <end position="61"/>
    </location>
</feature>
<dbReference type="InterPro" id="IPR028994">
    <property type="entry name" value="Integrin_alpha_N"/>
</dbReference>
<dbReference type="SUPFAM" id="SSF69318">
    <property type="entry name" value="Integrin alpha N-terminal domain"/>
    <property type="match status" value="1"/>
</dbReference>
<feature type="region of interest" description="Disordered" evidence="1">
    <location>
        <begin position="47"/>
        <end position="70"/>
    </location>
</feature>
<organism evidence="2 3">
    <name type="scientific">Actinomycetospora succinea</name>
    <dbReference type="NCBI Taxonomy" id="663603"/>
    <lineage>
        <taxon>Bacteria</taxon>
        <taxon>Bacillati</taxon>
        <taxon>Actinomycetota</taxon>
        <taxon>Actinomycetes</taxon>
        <taxon>Pseudonocardiales</taxon>
        <taxon>Pseudonocardiaceae</taxon>
        <taxon>Actinomycetospora</taxon>
    </lineage>
</organism>